<dbReference type="Proteomes" id="UP001497516">
    <property type="component" value="Chromosome 9"/>
</dbReference>
<proteinExistence type="predicted"/>
<evidence type="ECO:0000313" key="2">
    <source>
        <dbReference type="EMBL" id="CAL1414208.1"/>
    </source>
</evidence>
<name>A0AAV2GWM7_9ROSI</name>
<evidence type="ECO:0000313" key="3">
    <source>
        <dbReference type="Proteomes" id="UP001497516"/>
    </source>
</evidence>
<gene>
    <name evidence="2" type="ORF">LTRI10_LOCUS53382</name>
</gene>
<dbReference type="EMBL" id="OZ034822">
    <property type="protein sequence ID" value="CAL1414208.1"/>
    <property type="molecule type" value="Genomic_DNA"/>
</dbReference>
<evidence type="ECO:0000256" key="1">
    <source>
        <dbReference type="SAM" id="MobiDB-lite"/>
    </source>
</evidence>
<dbReference type="AlphaFoldDB" id="A0AAV2GWM7"/>
<keyword evidence="3" id="KW-1185">Reference proteome</keyword>
<protein>
    <submittedName>
        <fullName evidence="2">Uncharacterized protein</fullName>
    </submittedName>
</protein>
<reference evidence="2 3" key="1">
    <citation type="submission" date="2024-04" db="EMBL/GenBank/DDBJ databases">
        <authorList>
            <person name="Fracassetti M."/>
        </authorList>
    </citation>
    <scope>NUCLEOTIDE SEQUENCE [LARGE SCALE GENOMIC DNA]</scope>
</reference>
<accession>A0AAV2GWM7</accession>
<organism evidence="2 3">
    <name type="scientific">Linum trigynum</name>
    <dbReference type="NCBI Taxonomy" id="586398"/>
    <lineage>
        <taxon>Eukaryota</taxon>
        <taxon>Viridiplantae</taxon>
        <taxon>Streptophyta</taxon>
        <taxon>Embryophyta</taxon>
        <taxon>Tracheophyta</taxon>
        <taxon>Spermatophyta</taxon>
        <taxon>Magnoliopsida</taxon>
        <taxon>eudicotyledons</taxon>
        <taxon>Gunneridae</taxon>
        <taxon>Pentapetalae</taxon>
        <taxon>rosids</taxon>
        <taxon>fabids</taxon>
        <taxon>Malpighiales</taxon>
        <taxon>Linaceae</taxon>
        <taxon>Linum</taxon>
    </lineage>
</organism>
<sequence length="122" mass="13376">MFARDNVASRRSPKSRNAADAGARWFPEELTTQTQVLRRLPSASIDSAASANRGDAFSLVPISSAKFSSAKPVTTATTRVGFWSWARTAGRPYTPFSFPVSSPTEISYHNPRIATFQNYSSQ</sequence>
<feature type="region of interest" description="Disordered" evidence="1">
    <location>
        <begin position="1"/>
        <end position="23"/>
    </location>
</feature>